<keyword evidence="2" id="KW-1185">Reference proteome</keyword>
<dbReference type="EMBL" id="LXQA010677143">
    <property type="protein sequence ID" value="MCI65511.1"/>
    <property type="molecule type" value="Genomic_DNA"/>
</dbReference>
<accession>A0A392TWH8</accession>
<comment type="caution">
    <text evidence="1">The sequence shown here is derived from an EMBL/GenBank/DDBJ whole genome shotgun (WGS) entry which is preliminary data.</text>
</comment>
<organism evidence="1 2">
    <name type="scientific">Trifolium medium</name>
    <dbReference type="NCBI Taxonomy" id="97028"/>
    <lineage>
        <taxon>Eukaryota</taxon>
        <taxon>Viridiplantae</taxon>
        <taxon>Streptophyta</taxon>
        <taxon>Embryophyta</taxon>
        <taxon>Tracheophyta</taxon>
        <taxon>Spermatophyta</taxon>
        <taxon>Magnoliopsida</taxon>
        <taxon>eudicotyledons</taxon>
        <taxon>Gunneridae</taxon>
        <taxon>Pentapetalae</taxon>
        <taxon>rosids</taxon>
        <taxon>fabids</taxon>
        <taxon>Fabales</taxon>
        <taxon>Fabaceae</taxon>
        <taxon>Papilionoideae</taxon>
        <taxon>50 kb inversion clade</taxon>
        <taxon>NPAAA clade</taxon>
        <taxon>Hologalegina</taxon>
        <taxon>IRL clade</taxon>
        <taxon>Trifolieae</taxon>
        <taxon>Trifolium</taxon>
    </lineage>
</organism>
<evidence type="ECO:0000313" key="2">
    <source>
        <dbReference type="Proteomes" id="UP000265520"/>
    </source>
</evidence>
<dbReference type="AlphaFoldDB" id="A0A392TWH8"/>
<dbReference type="Proteomes" id="UP000265520">
    <property type="component" value="Unassembled WGS sequence"/>
</dbReference>
<evidence type="ECO:0000313" key="1">
    <source>
        <dbReference type="EMBL" id="MCI65511.1"/>
    </source>
</evidence>
<name>A0A392TWH8_9FABA</name>
<reference evidence="1 2" key="1">
    <citation type="journal article" date="2018" name="Front. Plant Sci.">
        <title>Red Clover (Trifolium pratense) and Zigzag Clover (T. medium) - A Picture of Genomic Similarities and Differences.</title>
        <authorList>
            <person name="Dluhosova J."/>
            <person name="Istvanek J."/>
            <person name="Nedelnik J."/>
            <person name="Repkova J."/>
        </authorList>
    </citation>
    <scope>NUCLEOTIDE SEQUENCE [LARGE SCALE GENOMIC DNA]</scope>
    <source>
        <strain evidence="2">cv. 10/8</strain>
        <tissue evidence="1">Leaf</tissue>
    </source>
</reference>
<protein>
    <submittedName>
        <fullName evidence="1">Uncharacterized protein</fullName>
    </submittedName>
</protein>
<proteinExistence type="predicted"/>
<feature type="non-terminal residue" evidence="1">
    <location>
        <position position="1"/>
    </location>
</feature>
<sequence length="48" mass="5221">PYENGRLGLGMILRRDDESFEVAPTKVIKGSKDATLVEAMSLVEAIIS</sequence>